<dbReference type="EMBL" id="KZ293720">
    <property type="protein sequence ID" value="PBK82240.1"/>
    <property type="molecule type" value="Genomic_DNA"/>
</dbReference>
<accession>A0A2H3CK38</accession>
<dbReference type="OrthoDB" id="2355984at2759"/>
<dbReference type="Proteomes" id="UP000217790">
    <property type="component" value="Unassembled WGS sequence"/>
</dbReference>
<organism evidence="1 2">
    <name type="scientific">Armillaria gallica</name>
    <name type="common">Bulbous honey fungus</name>
    <name type="synonym">Armillaria bulbosa</name>
    <dbReference type="NCBI Taxonomy" id="47427"/>
    <lineage>
        <taxon>Eukaryota</taxon>
        <taxon>Fungi</taxon>
        <taxon>Dikarya</taxon>
        <taxon>Basidiomycota</taxon>
        <taxon>Agaricomycotina</taxon>
        <taxon>Agaricomycetes</taxon>
        <taxon>Agaricomycetidae</taxon>
        <taxon>Agaricales</taxon>
        <taxon>Marasmiineae</taxon>
        <taxon>Physalacriaceae</taxon>
        <taxon>Armillaria</taxon>
    </lineage>
</organism>
<evidence type="ECO:0000313" key="1">
    <source>
        <dbReference type="EMBL" id="PBK82240.1"/>
    </source>
</evidence>
<dbReference type="STRING" id="47427.A0A2H3CK38"/>
<evidence type="ECO:0000313" key="2">
    <source>
        <dbReference type="Proteomes" id="UP000217790"/>
    </source>
</evidence>
<keyword evidence="2" id="KW-1185">Reference proteome</keyword>
<dbReference type="AlphaFoldDB" id="A0A2H3CK38"/>
<name>A0A2H3CK38_ARMGA</name>
<gene>
    <name evidence="1" type="ORF">ARMGADRAFT_1090607</name>
</gene>
<dbReference type="InParanoid" id="A0A2H3CK38"/>
<proteinExistence type="predicted"/>
<dbReference type="OMA" id="EIAKFDM"/>
<reference evidence="2" key="1">
    <citation type="journal article" date="2017" name="Nat. Ecol. Evol.">
        <title>Genome expansion and lineage-specific genetic innovations in the forest pathogenic fungi Armillaria.</title>
        <authorList>
            <person name="Sipos G."/>
            <person name="Prasanna A.N."/>
            <person name="Walter M.C."/>
            <person name="O'Connor E."/>
            <person name="Balint B."/>
            <person name="Krizsan K."/>
            <person name="Kiss B."/>
            <person name="Hess J."/>
            <person name="Varga T."/>
            <person name="Slot J."/>
            <person name="Riley R."/>
            <person name="Boka B."/>
            <person name="Rigling D."/>
            <person name="Barry K."/>
            <person name="Lee J."/>
            <person name="Mihaltcheva S."/>
            <person name="LaButti K."/>
            <person name="Lipzen A."/>
            <person name="Waldron R."/>
            <person name="Moloney N.M."/>
            <person name="Sperisen C."/>
            <person name="Kredics L."/>
            <person name="Vagvoelgyi C."/>
            <person name="Patrignani A."/>
            <person name="Fitzpatrick D."/>
            <person name="Nagy I."/>
            <person name="Doyle S."/>
            <person name="Anderson J.B."/>
            <person name="Grigoriev I.V."/>
            <person name="Gueldener U."/>
            <person name="Muensterkoetter M."/>
            <person name="Nagy L.G."/>
        </authorList>
    </citation>
    <scope>NUCLEOTIDE SEQUENCE [LARGE SCALE GENOMIC DNA]</scope>
    <source>
        <strain evidence="2">Ar21-2</strain>
    </source>
</reference>
<protein>
    <submittedName>
        <fullName evidence="1">Uncharacterized protein</fullName>
    </submittedName>
</protein>
<sequence length="315" mass="36420">MQTGIPFVALPKWRDDRHDNKWKQPTAVQRHPYLLSHTTLKPDIFSMASSSNPTVLPRLHLDTAVLFRGPISDYKRRHRDRVSTIANIASISATACREQGVEDPDGLLIVPYIEEIFALGEGKERQRPKTAFPFAQNSDESTVTPLHRQVRDYIDVYTSDLTEALRSLSLSFGAPTFPYDQWKNVLRDVYVDFDRIYGYDIDLERQVCNAGSWMSAFDTYREAVVFAFPGREAELQAYYQHIQTLFFYRKEAFHGHVISYDRAVRKFVGGRRDVLFNEIAKFDMIRMAYLNECGVAFGLSDSPANRSRKRMRKEL</sequence>